<evidence type="ECO:0000313" key="1">
    <source>
        <dbReference type="EMBL" id="MBC8547491.1"/>
    </source>
</evidence>
<proteinExistence type="predicted"/>
<dbReference type="AlphaFoldDB" id="A0A926I5P2"/>
<organism evidence="1 2">
    <name type="scientific">Ligaoa zhengdingensis</name>
    <dbReference type="NCBI Taxonomy" id="2763658"/>
    <lineage>
        <taxon>Bacteria</taxon>
        <taxon>Bacillati</taxon>
        <taxon>Bacillota</taxon>
        <taxon>Clostridia</taxon>
        <taxon>Eubacteriales</taxon>
        <taxon>Oscillospiraceae</taxon>
        <taxon>Ligaoa</taxon>
    </lineage>
</organism>
<dbReference type="EMBL" id="JACRST010000022">
    <property type="protein sequence ID" value="MBC8547491.1"/>
    <property type="molecule type" value="Genomic_DNA"/>
</dbReference>
<dbReference type="RefSeq" id="WP_249283533.1">
    <property type="nucleotide sequence ID" value="NZ_JACRST010000022.1"/>
</dbReference>
<sequence>MARALTPRSADRAVRLIDLLPPCYANSPEMCDWQNALSAVVNELWRARFDLFDQFDLSTATWGLEQWETAFGLDHSLPPGDYAARRERIQGKMRGAGTSTEEMIRQVASSFTNGEVTVSPGPGDYRFQIQFVSQIGVPPRLDDLKAAIEEIKPAHLECEYIIQYYTHERLMKTWTEGGVTMGVTYQKLKAHEDWTHKKLKEEELPLYV</sequence>
<evidence type="ECO:0000313" key="2">
    <source>
        <dbReference type="Proteomes" id="UP000653127"/>
    </source>
</evidence>
<protein>
    <submittedName>
        <fullName evidence="1">DUF2313 domain-containing protein</fullName>
    </submittedName>
</protein>
<keyword evidence="2" id="KW-1185">Reference proteome</keyword>
<accession>A0A926I5P2</accession>
<reference evidence="1" key="1">
    <citation type="submission" date="2020-08" db="EMBL/GenBank/DDBJ databases">
        <title>Genome public.</title>
        <authorList>
            <person name="Liu C."/>
            <person name="Sun Q."/>
        </authorList>
    </citation>
    <scope>NUCLEOTIDE SEQUENCE</scope>
    <source>
        <strain evidence="1">NSJ-31</strain>
    </source>
</reference>
<name>A0A926I5P2_9FIRM</name>
<dbReference type="InterPro" id="IPR018755">
    <property type="entry name" value="Phage_Mu_Gp48"/>
</dbReference>
<comment type="caution">
    <text evidence="1">The sequence shown here is derived from an EMBL/GenBank/DDBJ whole genome shotgun (WGS) entry which is preliminary data.</text>
</comment>
<dbReference type="Pfam" id="PF10076">
    <property type="entry name" value="Phage_Mu_Gp48"/>
    <property type="match status" value="1"/>
</dbReference>
<gene>
    <name evidence="1" type="ORF">H8711_11200</name>
</gene>
<dbReference type="Proteomes" id="UP000653127">
    <property type="component" value="Unassembled WGS sequence"/>
</dbReference>